<dbReference type="EMBL" id="JBHTJS010000025">
    <property type="protein sequence ID" value="MFD1007823.1"/>
    <property type="molecule type" value="Genomic_DNA"/>
</dbReference>
<evidence type="ECO:0000259" key="1">
    <source>
        <dbReference type="Pfam" id="PF18796"/>
    </source>
</evidence>
<dbReference type="InterPro" id="IPR041047">
    <property type="entry name" value="LPD1"/>
</dbReference>
<protein>
    <submittedName>
        <fullName evidence="2">CLCA_X family protein</fullName>
    </submittedName>
</protein>
<reference evidence="3" key="1">
    <citation type="journal article" date="2019" name="Int. J. Syst. Evol. Microbiol.">
        <title>The Global Catalogue of Microorganisms (GCM) 10K type strain sequencing project: providing services to taxonomists for standard genome sequencing and annotation.</title>
        <authorList>
            <consortium name="The Broad Institute Genomics Platform"/>
            <consortium name="The Broad Institute Genome Sequencing Center for Infectious Disease"/>
            <person name="Wu L."/>
            <person name="Ma J."/>
        </authorList>
    </citation>
    <scope>NUCLEOTIDE SEQUENCE [LARGE SCALE GENOMIC DNA]</scope>
    <source>
        <strain evidence="3">CCUG 60525</strain>
    </source>
</reference>
<accession>A0ABW3KHY2</accession>
<dbReference type="NCBIfam" id="NF041907">
    <property type="entry name" value="CLCA_X"/>
    <property type="match status" value="1"/>
</dbReference>
<comment type="caution">
    <text evidence="2">The sequence shown here is derived from an EMBL/GenBank/DDBJ whole genome shotgun (WGS) entry which is preliminary data.</text>
</comment>
<organism evidence="2 3">
    <name type="scientific">Oceanisphaera ostreae</name>
    <dbReference type="NCBI Taxonomy" id="914151"/>
    <lineage>
        <taxon>Bacteria</taxon>
        <taxon>Pseudomonadati</taxon>
        <taxon>Pseudomonadota</taxon>
        <taxon>Gammaproteobacteria</taxon>
        <taxon>Aeromonadales</taxon>
        <taxon>Aeromonadaceae</taxon>
        <taxon>Oceanisphaera</taxon>
    </lineage>
</organism>
<gene>
    <name evidence="2" type="ORF">ACFQ1C_06630</name>
</gene>
<evidence type="ECO:0000313" key="2">
    <source>
        <dbReference type="EMBL" id="MFD1007823.1"/>
    </source>
</evidence>
<dbReference type="RefSeq" id="WP_379557806.1">
    <property type="nucleotide sequence ID" value="NZ_JBHTJS010000025.1"/>
</dbReference>
<name>A0ABW3KHY2_9GAMM</name>
<evidence type="ECO:0000313" key="3">
    <source>
        <dbReference type="Proteomes" id="UP001597048"/>
    </source>
</evidence>
<feature type="domain" description="Large polyvalent protein-associated" evidence="1">
    <location>
        <begin position="188"/>
        <end position="260"/>
    </location>
</feature>
<dbReference type="Proteomes" id="UP001597048">
    <property type="component" value="Unassembled WGS sequence"/>
</dbReference>
<proteinExistence type="predicted"/>
<dbReference type="Pfam" id="PF18796">
    <property type="entry name" value="LPD1"/>
    <property type="match status" value="1"/>
</dbReference>
<keyword evidence="3" id="KW-1185">Reference proteome</keyword>
<sequence>MTNDTDNSETQSRYYRNGPNHAAGLHIDFVQVRRRFDFCSIEIGRWVTRAERDRAAGLFFDALCDLMLILQGPEALISLRGSLSLQYGIGGRPGVSAHYNPATRSFSLAKNAGPGSIAHEWFHAFDHYIARKTIAHSGSRTFASRAWLDNAPIIEHPLNDLLFDCFHAIMLDASGTQPSSLFTASAAADRQLNTLYYSQPEELCARAFEAFVQDAAIKNGFLVKGTKATKEAELGLYPEGAQRQQINAAFNRYFRTLGSALIHQG</sequence>